<evidence type="ECO:0000256" key="1">
    <source>
        <dbReference type="SAM" id="MobiDB-lite"/>
    </source>
</evidence>
<reference evidence="2 3" key="1">
    <citation type="submission" date="2019-01" db="EMBL/GenBank/DDBJ databases">
        <title>Egibacter rhizosphaerae EGI 80759T.</title>
        <authorList>
            <person name="Chen D.-D."/>
            <person name="Tian Y."/>
            <person name="Jiao J.-Y."/>
            <person name="Zhang X.-T."/>
            <person name="Zhang Y.-G."/>
            <person name="Zhang Y."/>
            <person name="Xiao M."/>
            <person name="Shu W.-S."/>
            <person name="Li W.-J."/>
        </authorList>
    </citation>
    <scope>NUCLEOTIDE SEQUENCE [LARGE SCALE GENOMIC DNA]</scope>
    <source>
        <strain evidence="2 3">EGI 80759</strain>
    </source>
</reference>
<accession>A0A411YAG0</accession>
<feature type="compositionally biased region" description="Basic and acidic residues" evidence="1">
    <location>
        <begin position="132"/>
        <end position="152"/>
    </location>
</feature>
<evidence type="ECO:0000313" key="2">
    <source>
        <dbReference type="EMBL" id="QBI18168.1"/>
    </source>
</evidence>
<feature type="compositionally biased region" description="Basic and acidic residues" evidence="1">
    <location>
        <begin position="1"/>
        <end position="19"/>
    </location>
</feature>
<sequence length="152" mass="15472">MDVPPRARDAFGDASHTCDPEDESGSGAHDDPRESPSGDRRCPLCTALDAWEAAAPEVRAHLRAAGQEFARAVIAAVEHAGASSSAGDHDPAAASPPHGEDAGEAASPGPTGWARPPGRPRGGGSGAAEPAEASRDAGDRPRLRRVELDESG</sequence>
<feature type="region of interest" description="Disordered" evidence="1">
    <location>
        <begin position="79"/>
        <end position="152"/>
    </location>
</feature>
<evidence type="ECO:0000313" key="3">
    <source>
        <dbReference type="Proteomes" id="UP000291469"/>
    </source>
</evidence>
<dbReference type="RefSeq" id="WP_131153166.1">
    <property type="nucleotide sequence ID" value="NZ_CP036402.1"/>
</dbReference>
<gene>
    <name evidence="2" type="ORF">ER308_00320</name>
</gene>
<protein>
    <submittedName>
        <fullName evidence="2">Uncharacterized protein</fullName>
    </submittedName>
</protein>
<dbReference type="AlphaFoldDB" id="A0A411YAG0"/>
<dbReference type="KEGG" id="erz:ER308_00320"/>
<organism evidence="2 3">
    <name type="scientific">Egibacter rhizosphaerae</name>
    <dbReference type="NCBI Taxonomy" id="1670831"/>
    <lineage>
        <taxon>Bacteria</taxon>
        <taxon>Bacillati</taxon>
        <taxon>Actinomycetota</taxon>
        <taxon>Nitriliruptoria</taxon>
        <taxon>Egibacterales</taxon>
        <taxon>Egibacteraceae</taxon>
        <taxon>Egibacter</taxon>
    </lineage>
</organism>
<dbReference type="EMBL" id="CP036402">
    <property type="protein sequence ID" value="QBI18168.1"/>
    <property type="molecule type" value="Genomic_DNA"/>
</dbReference>
<feature type="region of interest" description="Disordered" evidence="1">
    <location>
        <begin position="1"/>
        <end position="42"/>
    </location>
</feature>
<keyword evidence="3" id="KW-1185">Reference proteome</keyword>
<dbReference type="Proteomes" id="UP000291469">
    <property type="component" value="Chromosome"/>
</dbReference>
<feature type="compositionally biased region" description="Basic and acidic residues" evidence="1">
    <location>
        <begin position="28"/>
        <end position="42"/>
    </location>
</feature>
<proteinExistence type="predicted"/>
<name>A0A411YAG0_9ACTN</name>